<dbReference type="Proteomes" id="UP001157006">
    <property type="component" value="Chromosome 3"/>
</dbReference>
<reference evidence="1 2" key="1">
    <citation type="submission" date="2023-01" db="EMBL/GenBank/DDBJ databases">
        <authorList>
            <person name="Kreplak J."/>
        </authorList>
    </citation>
    <scope>NUCLEOTIDE SEQUENCE [LARGE SCALE GENOMIC DNA]</scope>
</reference>
<proteinExistence type="predicted"/>
<keyword evidence="2" id="KW-1185">Reference proteome</keyword>
<gene>
    <name evidence="1" type="ORF">VFH_III122520</name>
</gene>
<sequence length="138" mass="15513">MSASTFGFHHVRAAIVFSDLEPFTSSSSILNKNDTTFTHFSASPSHTPSYIVRSRLLHSSSLLNSAFTLIQLLINLHLTSATARGPILFQRCRRCKKSRESLFSRYKAYAFSLVYTSASDFLLQLCYEFVLCVDSVTN</sequence>
<dbReference type="AlphaFoldDB" id="A0AAV1A193"/>
<name>A0AAV1A193_VICFA</name>
<evidence type="ECO:0000313" key="1">
    <source>
        <dbReference type="EMBL" id="CAI8604226.1"/>
    </source>
</evidence>
<dbReference type="EMBL" id="OX451738">
    <property type="protein sequence ID" value="CAI8604226.1"/>
    <property type="molecule type" value="Genomic_DNA"/>
</dbReference>
<protein>
    <submittedName>
        <fullName evidence="1">Uncharacterized protein</fullName>
    </submittedName>
</protein>
<evidence type="ECO:0000313" key="2">
    <source>
        <dbReference type="Proteomes" id="UP001157006"/>
    </source>
</evidence>
<accession>A0AAV1A193</accession>
<organism evidence="1 2">
    <name type="scientific">Vicia faba</name>
    <name type="common">Broad bean</name>
    <name type="synonym">Faba vulgaris</name>
    <dbReference type="NCBI Taxonomy" id="3906"/>
    <lineage>
        <taxon>Eukaryota</taxon>
        <taxon>Viridiplantae</taxon>
        <taxon>Streptophyta</taxon>
        <taxon>Embryophyta</taxon>
        <taxon>Tracheophyta</taxon>
        <taxon>Spermatophyta</taxon>
        <taxon>Magnoliopsida</taxon>
        <taxon>eudicotyledons</taxon>
        <taxon>Gunneridae</taxon>
        <taxon>Pentapetalae</taxon>
        <taxon>rosids</taxon>
        <taxon>fabids</taxon>
        <taxon>Fabales</taxon>
        <taxon>Fabaceae</taxon>
        <taxon>Papilionoideae</taxon>
        <taxon>50 kb inversion clade</taxon>
        <taxon>NPAAA clade</taxon>
        <taxon>Hologalegina</taxon>
        <taxon>IRL clade</taxon>
        <taxon>Fabeae</taxon>
        <taxon>Vicia</taxon>
    </lineage>
</organism>